<feature type="non-terminal residue" evidence="1">
    <location>
        <position position="72"/>
    </location>
</feature>
<comment type="caution">
    <text evidence="1">The sequence shown here is derived from an EMBL/GenBank/DDBJ whole genome shotgun (WGS) entry which is preliminary data.</text>
</comment>
<proteinExistence type="predicted"/>
<dbReference type="EMBL" id="BARV01029952">
    <property type="protein sequence ID" value="GAI35838.1"/>
    <property type="molecule type" value="Genomic_DNA"/>
</dbReference>
<evidence type="ECO:0000313" key="1">
    <source>
        <dbReference type="EMBL" id="GAI35838.1"/>
    </source>
</evidence>
<name>X1MX21_9ZZZZ</name>
<organism evidence="1">
    <name type="scientific">marine sediment metagenome</name>
    <dbReference type="NCBI Taxonomy" id="412755"/>
    <lineage>
        <taxon>unclassified sequences</taxon>
        <taxon>metagenomes</taxon>
        <taxon>ecological metagenomes</taxon>
    </lineage>
</organism>
<reference evidence="1" key="1">
    <citation type="journal article" date="2014" name="Front. Microbiol.">
        <title>High frequency of phylogenetically diverse reductive dehalogenase-homologous genes in deep subseafloor sedimentary metagenomes.</title>
        <authorList>
            <person name="Kawai M."/>
            <person name="Futagami T."/>
            <person name="Toyoda A."/>
            <person name="Takaki Y."/>
            <person name="Nishi S."/>
            <person name="Hori S."/>
            <person name="Arai W."/>
            <person name="Tsubouchi T."/>
            <person name="Morono Y."/>
            <person name="Uchiyama I."/>
            <person name="Ito T."/>
            <person name="Fujiyama A."/>
            <person name="Inagaki F."/>
            <person name="Takami H."/>
        </authorList>
    </citation>
    <scope>NUCLEOTIDE SEQUENCE</scope>
    <source>
        <strain evidence="1">Expedition CK06-06</strain>
    </source>
</reference>
<dbReference type="AlphaFoldDB" id="X1MX21"/>
<gene>
    <name evidence="1" type="ORF">S06H3_47662</name>
</gene>
<protein>
    <submittedName>
        <fullName evidence="1">Uncharacterized protein</fullName>
    </submittedName>
</protein>
<accession>X1MX21</accession>
<sequence>MINNKQDNECLDISDSFAMQSESPFYGSARDLLAFSKVTEEYFKSVQKLTNPRHVVLETWLLVDFAIRTFLS</sequence>